<keyword evidence="4" id="KW-0804">Transcription</keyword>
<evidence type="ECO:0000313" key="9">
    <source>
        <dbReference type="Proteomes" id="UP000250140"/>
    </source>
</evidence>
<dbReference type="InterPro" id="IPR036864">
    <property type="entry name" value="Zn2-C6_fun-type_DNA-bd_sf"/>
</dbReference>
<dbReference type="Pfam" id="PF00172">
    <property type="entry name" value="Zn_clus"/>
    <property type="match status" value="1"/>
</dbReference>
<dbReference type="CDD" id="cd12148">
    <property type="entry name" value="fungal_TF_MHR"/>
    <property type="match status" value="1"/>
</dbReference>
<dbReference type="AlphaFoldDB" id="A0A8E2JUL5"/>
<proteinExistence type="predicted"/>
<evidence type="ECO:0000256" key="3">
    <source>
        <dbReference type="ARBA" id="ARBA00023015"/>
    </source>
</evidence>
<keyword evidence="2" id="KW-0479">Metal-binding</keyword>
<dbReference type="PROSITE" id="PS00463">
    <property type="entry name" value="ZN2_CY6_FUNGAL_1"/>
    <property type="match status" value="1"/>
</dbReference>
<sequence>MDTPPNRRIACNRCRLRKVRCDGRKPWCKSCSGTGAELECSYETTRKSSKRKQTSTSNSSQPADAAQSTTPPTSSAQVSSLPQVTEACLEENFGPVAEPPSETAFNENGLSIFLGTLSDMGLGAESLQTCMIPLEPFQSHVGNLVGHDTAVEAPKSSGLVDKTMANAEMDALNSKDPLFAPDGLFGFETVPVDHLNELYQHYFMTTHQTFPMINQEAFLSSASTVVNSNDTLALRYAIAAHGTAASLQFTSWAIAGLGFAPDSDYGGWFYQQAKQCLELAENDGPCTSSSLLALQATILIALYELKHAEFSRAWVTTSRAAWLAQALQLHKLDQRYANRRRGSSLTPPPTPDGSTDANEARKTLWAVLELNCLLCVGASSNVLDTMTQNEISIYLPKEDGPEAVCFRLDDVLRKSTPWPLSTHQGLNIATTLCTRTIHHIKRMNYSDPLDRHHYNFWTQHYHLDEAIRYIAHSTSARSIDSMNHSSDNAGCRVILELLLKAIATCLHEALLAKVEVSTKGSLSRTMQVQTSETLTLQNSLDITHLVQTSVSTEAAKTSIFLPWAIYVALQSLVRRQNRGTFTHSRSGRSSSVSTNMSNSSSSTDDMTFNFPSPFANTAPLMTGHLSCSNGSGSLHMLHCSCVRCGTSMDINEPSASSLGSEDVFADTLAEAMVMDSINALRSSLMDLGSKSSLANFFCSEVETEMRDDPIALGERMFGIYVS</sequence>
<dbReference type="GO" id="GO:0005634">
    <property type="term" value="C:nucleus"/>
    <property type="evidence" value="ECO:0007669"/>
    <property type="project" value="UniProtKB-SubCell"/>
</dbReference>
<dbReference type="Pfam" id="PF04082">
    <property type="entry name" value="Fungal_trans"/>
    <property type="match status" value="1"/>
</dbReference>
<dbReference type="GO" id="GO:0003677">
    <property type="term" value="F:DNA binding"/>
    <property type="evidence" value="ECO:0007669"/>
    <property type="project" value="InterPro"/>
</dbReference>
<accession>A0A8E2JUL5</accession>
<evidence type="ECO:0000256" key="4">
    <source>
        <dbReference type="ARBA" id="ARBA00023163"/>
    </source>
</evidence>
<keyword evidence="5" id="KW-0539">Nucleus</keyword>
<dbReference type="PANTHER" id="PTHR47338:SF10">
    <property type="entry name" value="TRANSCRIPTION FACTOR DOMAIN-CONTAINING PROTEIN-RELATED"/>
    <property type="match status" value="1"/>
</dbReference>
<evidence type="ECO:0000256" key="5">
    <source>
        <dbReference type="ARBA" id="ARBA00023242"/>
    </source>
</evidence>
<dbReference type="OrthoDB" id="2354469at2759"/>
<dbReference type="CDD" id="cd00067">
    <property type="entry name" value="GAL4"/>
    <property type="match status" value="1"/>
</dbReference>
<feature type="region of interest" description="Disordered" evidence="6">
    <location>
        <begin position="580"/>
        <end position="604"/>
    </location>
</feature>
<dbReference type="InterPro" id="IPR050815">
    <property type="entry name" value="TF_fung"/>
</dbReference>
<reference evidence="8 9" key="1">
    <citation type="journal article" date="2016" name="Nat. Commun.">
        <title>Ectomycorrhizal ecology is imprinted in the genome of the dominant symbiotic fungus Cenococcum geophilum.</title>
        <authorList>
            <consortium name="DOE Joint Genome Institute"/>
            <person name="Peter M."/>
            <person name="Kohler A."/>
            <person name="Ohm R.A."/>
            <person name="Kuo A."/>
            <person name="Krutzmann J."/>
            <person name="Morin E."/>
            <person name="Arend M."/>
            <person name="Barry K.W."/>
            <person name="Binder M."/>
            <person name="Choi C."/>
            <person name="Clum A."/>
            <person name="Copeland A."/>
            <person name="Grisel N."/>
            <person name="Haridas S."/>
            <person name="Kipfer T."/>
            <person name="LaButti K."/>
            <person name="Lindquist E."/>
            <person name="Lipzen A."/>
            <person name="Maire R."/>
            <person name="Meier B."/>
            <person name="Mihaltcheva S."/>
            <person name="Molinier V."/>
            <person name="Murat C."/>
            <person name="Poggeler S."/>
            <person name="Quandt C.A."/>
            <person name="Sperisen C."/>
            <person name="Tritt A."/>
            <person name="Tisserant E."/>
            <person name="Crous P.W."/>
            <person name="Henrissat B."/>
            <person name="Nehls U."/>
            <person name="Egli S."/>
            <person name="Spatafora J.W."/>
            <person name="Grigoriev I.V."/>
            <person name="Martin F.M."/>
        </authorList>
    </citation>
    <scope>NUCLEOTIDE SEQUENCE [LARGE SCALE GENOMIC DNA]</scope>
    <source>
        <strain evidence="8 9">CBS 207.34</strain>
    </source>
</reference>
<dbReference type="EMBL" id="KV749313">
    <property type="protein sequence ID" value="OCL10068.1"/>
    <property type="molecule type" value="Genomic_DNA"/>
</dbReference>
<dbReference type="PANTHER" id="PTHR47338">
    <property type="entry name" value="ZN(II)2CYS6 TRANSCRIPTION FACTOR (EUROFUNG)-RELATED"/>
    <property type="match status" value="1"/>
</dbReference>
<dbReference type="InterPro" id="IPR007219">
    <property type="entry name" value="XnlR_reg_dom"/>
</dbReference>
<dbReference type="GO" id="GO:0006351">
    <property type="term" value="P:DNA-templated transcription"/>
    <property type="evidence" value="ECO:0007669"/>
    <property type="project" value="InterPro"/>
</dbReference>
<comment type="subcellular location">
    <subcellularLocation>
        <location evidence="1">Nucleus</location>
    </subcellularLocation>
</comment>
<feature type="region of interest" description="Disordered" evidence="6">
    <location>
        <begin position="43"/>
        <end position="81"/>
    </location>
</feature>
<dbReference type="GO" id="GO:0000981">
    <property type="term" value="F:DNA-binding transcription factor activity, RNA polymerase II-specific"/>
    <property type="evidence" value="ECO:0007669"/>
    <property type="project" value="InterPro"/>
</dbReference>
<evidence type="ECO:0000313" key="8">
    <source>
        <dbReference type="EMBL" id="OCL10068.1"/>
    </source>
</evidence>
<evidence type="ECO:0000256" key="6">
    <source>
        <dbReference type="SAM" id="MobiDB-lite"/>
    </source>
</evidence>
<gene>
    <name evidence="8" type="ORF">AOQ84DRAFT_375255</name>
</gene>
<protein>
    <recommendedName>
        <fullName evidence="7">Zn(2)-C6 fungal-type domain-containing protein</fullName>
    </recommendedName>
</protein>
<dbReference type="GO" id="GO:0008270">
    <property type="term" value="F:zinc ion binding"/>
    <property type="evidence" value="ECO:0007669"/>
    <property type="project" value="InterPro"/>
</dbReference>
<dbReference type="Gene3D" id="4.10.240.10">
    <property type="entry name" value="Zn(2)-C6 fungal-type DNA-binding domain"/>
    <property type="match status" value="1"/>
</dbReference>
<organism evidence="8 9">
    <name type="scientific">Glonium stellatum</name>
    <dbReference type="NCBI Taxonomy" id="574774"/>
    <lineage>
        <taxon>Eukaryota</taxon>
        <taxon>Fungi</taxon>
        <taxon>Dikarya</taxon>
        <taxon>Ascomycota</taxon>
        <taxon>Pezizomycotina</taxon>
        <taxon>Dothideomycetes</taxon>
        <taxon>Pleosporomycetidae</taxon>
        <taxon>Gloniales</taxon>
        <taxon>Gloniaceae</taxon>
        <taxon>Glonium</taxon>
    </lineage>
</organism>
<dbReference type="Proteomes" id="UP000250140">
    <property type="component" value="Unassembled WGS sequence"/>
</dbReference>
<evidence type="ECO:0000256" key="1">
    <source>
        <dbReference type="ARBA" id="ARBA00004123"/>
    </source>
</evidence>
<feature type="compositionally biased region" description="Polar residues" evidence="6">
    <location>
        <begin position="66"/>
        <end position="81"/>
    </location>
</feature>
<dbReference type="InterPro" id="IPR001138">
    <property type="entry name" value="Zn2Cys6_DnaBD"/>
</dbReference>
<keyword evidence="3" id="KW-0805">Transcription regulation</keyword>
<evidence type="ECO:0000256" key="2">
    <source>
        <dbReference type="ARBA" id="ARBA00022723"/>
    </source>
</evidence>
<dbReference type="SMART" id="SM00066">
    <property type="entry name" value="GAL4"/>
    <property type="match status" value="1"/>
</dbReference>
<name>A0A8E2JUL5_9PEZI</name>
<evidence type="ECO:0000259" key="7">
    <source>
        <dbReference type="PROSITE" id="PS50048"/>
    </source>
</evidence>
<dbReference type="SUPFAM" id="SSF57701">
    <property type="entry name" value="Zn2/Cys6 DNA-binding domain"/>
    <property type="match status" value="1"/>
</dbReference>
<dbReference type="PROSITE" id="PS50048">
    <property type="entry name" value="ZN2_CY6_FUNGAL_2"/>
    <property type="match status" value="1"/>
</dbReference>
<keyword evidence="9" id="KW-1185">Reference proteome</keyword>
<feature type="domain" description="Zn(2)-C6 fungal-type" evidence="7">
    <location>
        <begin position="10"/>
        <end position="42"/>
    </location>
</feature>